<dbReference type="EMBL" id="BSNM01000026">
    <property type="protein sequence ID" value="GLQ33423.1"/>
    <property type="molecule type" value="Genomic_DNA"/>
</dbReference>
<name>A0AA37SEZ6_9GAMM</name>
<protein>
    <submittedName>
        <fullName evidence="2">Kinase</fullName>
    </submittedName>
</protein>
<reference evidence="2" key="1">
    <citation type="journal article" date="2014" name="Int. J. Syst. Evol. Microbiol.">
        <title>Complete genome sequence of Corynebacterium casei LMG S-19264T (=DSM 44701T), isolated from a smear-ripened cheese.</title>
        <authorList>
            <consortium name="US DOE Joint Genome Institute (JGI-PGF)"/>
            <person name="Walter F."/>
            <person name="Albersmeier A."/>
            <person name="Kalinowski J."/>
            <person name="Ruckert C."/>
        </authorList>
    </citation>
    <scope>NUCLEOTIDE SEQUENCE</scope>
    <source>
        <strain evidence="2">NBRC 110071</strain>
    </source>
</reference>
<dbReference type="Proteomes" id="UP001161389">
    <property type="component" value="Unassembled WGS sequence"/>
</dbReference>
<keyword evidence="3" id="KW-1185">Reference proteome</keyword>
<dbReference type="RefSeq" id="WP_284383845.1">
    <property type="nucleotide sequence ID" value="NZ_BSNM01000026.1"/>
</dbReference>
<dbReference type="AlphaFoldDB" id="A0AA37SEZ6"/>
<gene>
    <name evidence="2" type="ORF">GCM10007876_39030</name>
</gene>
<reference evidence="2" key="2">
    <citation type="submission" date="2023-01" db="EMBL/GenBank/DDBJ databases">
        <title>Draft genome sequence of Litoribrevibacter albus strain NBRC 110071.</title>
        <authorList>
            <person name="Sun Q."/>
            <person name="Mori K."/>
        </authorList>
    </citation>
    <scope>NUCLEOTIDE SEQUENCE</scope>
    <source>
        <strain evidence="2">NBRC 110071</strain>
    </source>
</reference>
<dbReference type="SUPFAM" id="SSF52540">
    <property type="entry name" value="P-loop containing nucleoside triphosphate hydrolases"/>
    <property type="match status" value="1"/>
</dbReference>
<evidence type="ECO:0000259" key="1">
    <source>
        <dbReference type="Pfam" id="PF00485"/>
    </source>
</evidence>
<dbReference type="PANTHER" id="PTHR10285">
    <property type="entry name" value="URIDINE KINASE"/>
    <property type="match status" value="1"/>
</dbReference>
<dbReference type="GO" id="GO:0005524">
    <property type="term" value="F:ATP binding"/>
    <property type="evidence" value="ECO:0007669"/>
    <property type="project" value="InterPro"/>
</dbReference>
<accession>A0AA37SEZ6</accession>
<comment type="caution">
    <text evidence="2">The sequence shown here is derived from an EMBL/GenBank/DDBJ whole genome shotgun (WGS) entry which is preliminary data.</text>
</comment>
<dbReference type="Gene3D" id="3.40.50.300">
    <property type="entry name" value="P-loop containing nucleotide triphosphate hydrolases"/>
    <property type="match status" value="1"/>
</dbReference>
<keyword evidence="2" id="KW-0808">Transferase</keyword>
<dbReference type="Pfam" id="PF00485">
    <property type="entry name" value="PRK"/>
    <property type="match status" value="1"/>
</dbReference>
<organism evidence="2 3">
    <name type="scientific">Litoribrevibacter albus</name>
    <dbReference type="NCBI Taxonomy" id="1473156"/>
    <lineage>
        <taxon>Bacteria</taxon>
        <taxon>Pseudomonadati</taxon>
        <taxon>Pseudomonadota</taxon>
        <taxon>Gammaproteobacteria</taxon>
        <taxon>Oceanospirillales</taxon>
        <taxon>Oceanospirillaceae</taxon>
        <taxon>Litoribrevibacter</taxon>
    </lineage>
</organism>
<proteinExistence type="predicted"/>
<keyword evidence="2" id="KW-0418">Kinase</keyword>
<sequence length="316" mass="36001">MVHMKEQQAFYQTFLAKHRLPESYGNSAQVNFEPVAQAILEQQVIKQAPYFVGVNGCQGSGKTTLADYLVQWFEAQGKSALAISLDDFYLTKAERRELAEYVHPLFKTRGVPGTHDTALMVNVLSSLAVGKATNIPRFDKSIDDRVELSEWTTITQPVDIIVFEGWCWGARHQTEDALDAPVNSLESEQDAEGIWRRHVNTLLTTDYEPLYAFMDCWLMLKAPSFECVYQWRLEQEEKLKAKLQSSTNKASMSGLMSPEQIAEFIQFYQRITDELLSRLPEQADVVWQLNADQGIQAWTARHTFSHLNSISHSEGE</sequence>
<dbReference type="GO" id="GO:0016301">
    <property type="term" value="F:kinase activity"/>
    <property type="evidence" value="ECO:0007669"/>
    <property type="project" value="UniProtKB-KW"/>
</dbReference>
<feature type="domain" description="Phosphoribulokinase/uridine kinase" evidence="1">
    <location>
        <begin position="51"/>
        <end position="166"/>
    </location>
</feature>
<dbReference type="InterPro" id="IPR006083">
    <property type="entry name" value="PRK/URK"/>
</dbReference>
<evidence type="ECO:0000313" key="2">
    <source>
        <dbReference type="EMBL" id="GLQ33423.1"/>
    </source>
</evidence>
<dbReference type="InterPro" id="IPR027417">
    <property type="entry name" value="P-loop_NTPase"/>
</dbReference>
<evidence type="ECO:0000313" key="3">
    <source>
        <dbReference type="Proteomes" id="UP001161389"/>
    </source>
</evidence>